<proteinExistence type="inferred from homology"/>
<name>A0ABQ6HMJ4_9MICO</name>
<protein>
    <submittedName>
        <fullName evidence="3">Uncharacterized protein</fullName>
    </submittedName>
</protein>
<keyword evidence="2" id="KW-0560">Oxidoreductase</keyword>
<dbReference type="PANTHER" id="PTHR43669:SF3">
    <property type="entry name" value="ALCOHOL DEHYDROGENASE, PUTATIVE (AFU_ORTHOLOGUE AFUA_3G03445)-RELATED"/>
    <property type="match status" value="1"/>
</dbReference>
<dbReference type="EMBL" id="BSUJ01000001">
    <property type="protein sequence ID" value="GMA19202.1"/>
    <property type="molecule type" value="Genomic_DNA"/>
</dbReference>
<evidence type="ECO:0000313" key="4">
    <source>
        <dbReference type="Proteomes" id="UP001157109"/>
    </source>
</evidence>
<dbReference type="InterPro" id="IPR002347">
    <property type="entry name" value="SDR_fam"/>
</dbReference>
<dbReference type="RefSeq" id="WP_241441918.1">
    <property type="nucleotide sequence ID" value="NZ_BSUJ01000001.1"/>
</dbReference>
<dbReference type="PANTHER" id="PTHR43669">
    <property type="entry name" value="5-KETO-D-GLUCONATE 5-REDUCTASE"/>
    <property type="match status" value="1"/>
</dbReference>
<gene>
    <name evidence="3" type="ORF">GCM10025862_12230</name>
</gene>
<dbReference type="InterPro" id="IPR036291">
    <property type="entry name" value="NAD(P)-bd_dom_sf"/>
</dbReference>
<dbReference type="Proteomes" id="UP001157109">
    <property type="component" value="Unassembled WGS sequence"/>
</dbReference>
<dbReference type="Gene3D" id="3.40.50.720">
    <property type="entry name" value="NAD(P)-binding Rossmann-like Domain"/>
    <property type="match status" value="1"/>
</dbReference>
<comment type="similarity">
    <text evidence="1">Belongs to the short-chain dehydrogenases/reductases (SDR) family.</text>
</comment>
<evidence type="ECO:0000256" key="2">
    <source>
        <dbReference type="ARBA" id="ARBA00023002"/>
    </source>
</evidence>
<comment type="caution">
    <text evidence="3">The sequence shown here is derived from an EMBL/GenBank/DDBJ whole genome shotgun (WGS) entry which is preliminary data.</text>
</comment>
<keyword evidence="4" id="KW-1185">Reference proteome</keyword>
<accession>A0ABQ6HMJ4</accession>
<sequence>MTTLTGDELSGRDAVVVGGTGNVGSFLVDGFLRAGARVIVPSRRQGNLDRLIARYGEDRADRLVGFIGDIGTTDGAKALHDEIAQTSTDLAAVAAAPASWHQVPSMLRAGFDDFRSVIETRLFPHYLAAEALLPLLSPDGAYTAINGPAGFIRPPQPGMGAIATVAAAQSKLIEAISAETGGRPRVNDLVMMAFLGPNGTRPGSPLTGEQVADFVVALSTDRASAVHGRSIDLRDPRQVEDALAGRFTTRTDTNREDAR</sequence>
<dbReference type="SUPFAM" id="SSF51735">
    <property type="entry name" value="NAD(P)-binding Rossmann-fold domains"/>
    <property type="match status" value="1"/>
</dbReference>
<evidence type="ECO:0000256" key="1">
    <source>
        <dbReference type="ARBA" id="ARBA00006484"/>
    </source>
</evidence>
<reference evidence="4" key="1">
    <citation type="journal article" date="2019" name="Int. J. Syst. Evol. Microbiol.">
        <title>The Global Catalogue of Microorganisms (GCM) 10K type strain sequencing project: providing services to taxonomists for standard genome sequencing and annotation.</title>
        <authorList>
            <consortium name="The Broad Institute Genomics Platform"/>
            <consortium name="The Broad Institute Genome Sequencing Center for Infectious Disease"/>
            <person name="Wu L."/>
            <person name="Ma J."/>
        </authorList>
    </citation>
    <scope>NUCLEOTIDE SEQUENCE [LARGE SCALE GENOMIC DNA]</scope>
    <source>
        <strain evidence="4">NBRC 105830</strain>
    </source>
</reference>
<dbReference type="Pfam" id="PF00106">
    <property type="entry name" value="adh_short"/>
    <property type="match status" value="1"/>
</dbReference>
<evidence type="ECO:0000313" key="3">
    <source>
        <dbReference type="EMBL" id="GMA19202.1"/>
    </source>
</evidence>
<organism evidence="3 4">
    <name type="scientific">Arsenicicoccus piscis</name>
    <dbReference type="NCBI Taxonomy" id="673954"/>
    <lineage>
        <taxon>Bacteria</taxon>
        <taxon>Bacillati</taxon>
        <taxon>Actinomycetota</taxon>
        <taxon>Actinomycetes</taxon>
        <taxon>Micrococcales</taxon>
        <taxon>Intrasporangiaceae</taxon>
        <taxon>Arsenicicoccus</taxon>
    </lineage>
</organism>